<dbReference type="HOGENOM" id="CLU_2389856_0_0_1"/>
<dbReference type="AlphaFoldDB" id="A0A0E0CFD8"/>
<name>A0A0E0CFD8_9ORYZ</name>
<feature type="compositionally biased region" description="Low complexity" evidence="1">
    <location>
        <begin position="68"/>
        <end position="77"/>
    </location>
</feature>
<reference evidence="2" key="1">
    <citation type="submission" date="2015-04" db="UniProtKB">
        <authorList>
            <consortium name="EnsemblPlants"/>
        </authorList>
    </citation>
    <scope>IDENTIFICATION</scope>
</reference>
<accession>A0A0E0CFD8</accession>
<evidence type="ECO:0000313" key="2">
    <source>
        <dbReference type="EnsemblPlants" id="OMERI02G04020.1"/>
    </source>
</evidence>
<protein>
    <submittedName>
        <fullName evidence="2">Uncharacterized protein</fullName>
    </submittedName>
</protein>
<keyword evidence="3" id="KW-1185">Reference proteome</keyword>
<reference evidence="2" key="2">
    <citation type="submission" date="2018-05" db="EMBL/GenBank/DDBJ databases">
        <title>OmerRS3 (Oryza meridionalis Reference Sequence Version 3).</title>
        <authorList>
            <person name="Zhang J."/>
            <person name="Kudrna D."/>
            <person name="Lee S."/>
            <person name="Talag J."/>
            <person name="Welchert J."/>
            <person name="Wing R.A."/>
        </authorList>
    </citation>
    <scope>NUCLEOTIDE SEQUENCE [LARGE SCALE GENOMIC DNA]</scope>
    <source>
        <strain evidence="2">cv. OR44</strain>
    </source>
</reference>
<dbReference type="Proteomes" id="UP000008021">
    <property type="component" value="Chromosome 2"/>
</dbReference>
<sequence>MGGVEVLCDDLLRLPSPAALVRATLADRSFRARHHTPPIFLSAAFASGLVPHRQRLGLRLVPSKAPRRSSPSPTPHTSRPRDVAILPSPRRRPP</sequence>
<evidence type="ECO:0000313" key="3">
    <source>
        <dbReference type="Proteomes" id="UP000008021"/>
    </source>
</evidence>
<proteinExistence type="predicted"/>
<feature type="region of interest" description="Disordered" evidence="1">
    <location>
        <begin position="59"/>
        <end position="94"/>
    </location>
</feature>
<evidence type="ECO:0000256" key="1">
    <source>
        <dbReference type="SAM" id="MobiDB-lite"/>
    </source>
</evidence>
<dbReference type="Gramene" id="OMERI02G04020.1">
    <property type="protein sequence ID" value="OMERI02G04020.1"/>
    <property type="gene ID" value="OMERI02G04020"/>
</dbReference>
<organism evidence="2">
    <name type="scientific">Oryza meridionalis</name>
    <dbReference type="NCBI Taxonomy" id="40149"/>
    <lineage>
        <taxon>Eukaryota</taxon>
        <taxon>Viridiplantae</taxon>
        <taxon>Streptophyta</taxon>
        <taxon>Embryophyta</taxon>
        <taxon>Tracheophyta</taxon>
        <taxon>Spermatophyta</taxon>
        <taxon>Magnoliopsida</taxon>
        <taxon>Liliopsida</taxon>
        <taxon>Poales</taxon>
        <taxon>Poaceae</taxon>
        <taxon>BOP clade</taxon>
        <taxon>Oryzoideae</taxon>
        <taxon>Oryzeae</taxon>
        <taxon>Oryzinae</taxon>
        <taxon>Oryza</taxon>
    </lineage>
</organism>
<dbReference type="EnsemblPlants" id="OMERI02G04020.1">
    <property type="protein sequence ID" value="OMERI02G04020.1"/>
    <property type="gene ID" value="OMERI02G04020"/>
</dbReference>